<dbReference type="GO" id="GO:0005509">
    <property type="term" value="F:calcium ion binding"/>
    <property type="evidence" value="ECO:0007669"/>
    <property type="project" value="InterPro"/>
</dbReference>
<dbReference type="GO" id="GO:0005886">
    <property type="term" value="C:plasma membrane"/>
    <property type="evidence" value="ECO:0007669"/>
    <property type="project" value="TreeGrafter"/>
</dbReference>
<feature type="compositionally biased region" description="Polar residues" evidence="2">
    <location>
        <begin position="508"/>
        <end position="525"/>
    </location>
</feature>
<keyword evidence="6" id="KW-1185">Reference proteome</keyword>
<dbReference type="Pfam" id="PF01504">
    <property type="entry name" value="PIP5K"/>
    <property type="match status" value="1"/>
</dbReference>
<dbReference type="PANTHER" id="PTHR23086">
    <property type="entry name" value="PHOSPHATIDYLINOSITOL-4-PHOSPHATE 5-KINASE"/>
    <property type="match status" value="1"/>
</dbReference>
<feature type="compositionally biased region" description="Basic and acidic residues" evidence="2">
    <location>
        <begin position="453"/>
        <end position="475"/>
    </location>
</feature>
<evidence type="ECO:0000313" key="6">
    <source>
        <dbReference type="Proteomes" id="UP000003786"/>
    </source>
</evidence>
<dbReference type="Proteomes" id="UP000003786">
    <property type="component" value="Chromosome 2"/>
</dbReference>
<dbReference type="Gene3D" id="3.30.800.10">
    <property type="entry name" value="Phosphatidylinositol Phosphate Kinase II Beta"/>
    <property type="match status" value="1"/>
</dbReference>
<sequence>MRVPVCGVRRENLLPKLPSEYFRLLNETIECSQEEAQLIYNKFRALAPTGRLTLYNFQECLGLFGTIGRLLAERMFRAFDLNNDEYLDFVEFSSSLLVMTRGKEEKKLALSYRIIHPNPQNLPNSIIGSLELSGMESKSGEVTTRRLESGNERSENREREKEQEEHSQQNELEKQGSEDLKTKERSQLSSSSLGFIRMTTQSIINTTKILSSITDMGSEKGKREEEEEEEEGIQFGEFVDFVNDIALTKALLVCREPQYYSNDKILKIFQKYASVSKEGIKRLTQSDYVDAVCESSEFLEFLGISLSQYAVETVSSSYKGVNMFLQRINASTFGYINRTKMKRKNVYKWMNNAEAKRGLSVHFGHESWNNVVNMMIGLSIAARYVYSQQESELREDDYSIKLCFDITENVQGLNVNMYVRTPQYPSLNFNSLSEYYKHTQKSRRFNRNYAAGNKEEVKPESRPESDQKNEEEGKLESGQNGKLERKNRSNSWEGKLGIRPNTEELSKPENTNNQEGNHVNKENSYSSISVFNLEDAKEAEQEGGERENREISSSSRLILSNMSNSNLLTSDMDFRFTRFYKDNLNDIGTQQGGRQFNDAVKSRVIFKEYAPMVFRQIRKISGISEKDYTDSVSPEQIVGSMVLGNLSTMSELVSEGKSGALFYYTINGKLILKTVTKACAKFVKRWLKRYYAHLKEAPTSILTRFYGLFSITNVATDAGRAGHHGHSAATKKTYFVVMNNVFYSQVSVHRRFDLKGSWVGRELHPSELKDPTVALKDVDFDRAAEPLLLGPKTEGFMATLKKDVEFLRDSNLLDYSLLLGVHYRDQSRDQVNWEEDREPRPGDQHRIMATDHSRIYYVGIVDLLTPWDFVKRLEHAWRVVQTRDHLGVSCVNPDFYCRRFVKFISDHLK</sequence>
<dbReference type="AlphaFoldDB" id="J4CCS7"/>
<feature type="region of interest" description="Disordered" evidence="2">
    <location>
        <begin position="137"/>
        <end position="186"/>
    </location>
</feature>
<name>J4CCS7_THEOR</name>
<evidence type="ECO:0000256" key="2">
    <source>
        <dbReference type="SAM" id="MobiDB-lite"/>
    </source>
</evidence>
<accession>J4CCS7</accession>
<dbReference type="PROSITE" id="PS50222">
    <property type="entry name" value="EF_HAND_2"/>
    <property type="match status" value="1"/>
</dbReference>
<dbReference type="eggNOG" id="KOG0229">
    <property type="taxonomic scope" value="Eukaryota"/>
</dbReference>
<organism evidence="5 6">
    <name type="scientific">Theileria orientalis strain Shintoku</name>
    <dbReference type="NCBI Taxonomy" id="869250"/>
    <lineage>
        <taxon>Eukaryota</taxon>
        <taxon>Sar</taxon>
        <taxon>Alveolata</taxon>
        <taxon>Apicomplexa</taxon>
        <taxon>Aconoidasida</taxon>
        <taxon>Piroplasmida</taxon>
        <taxon>Theileriidae</taxon>
        <taxon>Theileria</taxon>
    </lineage>
</organism>
<keyword evidence="1" id="KW-0808">Transferase</keyword>
<proteinExistence type="predicted"/>
<feature type="domain" description="EF-hand" evidence="3">
    <location>
        <begin position="67"/>
        <end position="102"/>
    </location>
</feature>
<dbReference type="GO" id="GO:0005524">
    <property type="term" value="F:ATP binding"/>
    <property type="evidence" value="ECO:0007669"/>
    <property type="project" value="UniProtKB-UniRule"/>
</dbReference>
<reference evidence="5 6" key="1">
    <citation type="journal article" date="2012" name="MBio">
        <title>Comparative genome analysis of three eukaryotic parasites with differing abilities to transform leukocytes reveals key mediators of Theileria-induced leukocyte transformation.</title>
        <authorList>
            <person name="Hayashida K."/>
            <person name="Hara Y."/>
            <person name="Abe T."/>
            <person name="Yamasaki C."/>
            <person name="Toyoda A."/>
            <person name="Kosuge T."/>
            <person name="Suzuki Y."/>
            <person name="Sato Y."/>
            <person name="Kawashima S."/>
            <person name="Katayama T."/>
            <person name="Wakaguri H."/>
            <person name="Inoue N."/>
            <person name="Homma K."/>
            <person name="Tada-Umezaki M."/>
            <person name="Yagi Y."/>
            <person name="Fujii Y."/>
            <person name="Habara T."/>
            <person name="Kanehisa M."/>
            <person name="Watanabe H."/>
            <person name="Ito K."/>
            <person name="Gojobori T."/>
            <person name="Sugawara H."/>
            <person name="Imanishi T."/>
            <person name="Weir W."/>
            <person name="Gardner M."/>
            <person name="Pain A."/>
            <person name="Shiels B."/>
            <person name="Hattori M."/>
            <person name="Nene V."/>
            <person name="Sugimoto C."/>
        </authorList>
    </citation>
    <scope>NUCLEOTIDE SEQUENCE [LARGE SCALE GENOMIC DNA]</scope>
    <source>
        <strain evidence="5 6">Shintoku</strain>
    </source>
</reference>
<dbReference type="InterPro" id="IPR002498">
    <property type="entry name" value="PInositol-4-P-4/5-kinase_core"/>
</dbReference>
<dbReference type="InterPro" id="IPR002048">
    <property type="entry name" value="EF_hand_dom"/>
</dbReference>
<dbReference type="OrthoDB" id="2129491at2759"/>
<dbReference type="Gene3D" id="1.10.238.10">
    <property type="entry name" value="EF-hand"/>
    <property type="match status" value="1"/>
</dbReference>
<dbReference type="PANTHER" id="PTHR23086:SF8">
    <property type="entry name" value="PHOSPHATIDYLINOSITOL 5-PHOSPHATE 4-KINASE, ISOFORM A"/>
    <property type="match status" value="1"/>
</dbReference>
<dbReference type="PROSITE" id="PS51455">
    <property type="entry name" value="PIPK"/>
    <property type="match status" value="1"/>
</dbReference>
<dbReference type="SUPFAM" id="SSF56104">
    <property type="entry name" value="SAICAR synthase-like"/>
    <property type="match status" value="1"/>
</dbReference>
<dbReference type="RefSeq" id="XP_009690213.1">
    <property type="nucleotide sequence ID" value="XM_009691918.1"/>
</dbReference>
<dbReference type="VEuPathDB" id="PiroplasmaDB:TOT_020000183"/>
<evidence type="ECO:0000259" key="3">
    <source>
        <dbReference type="PROSITE" id="PS50222"/>
    </source>
</evidence>
<dbReference type="GO" id="GO:0046854">
    <property type="term" value="P:phosphatidylinositol phosphate biosynthetic process"/>
    <property type="evidence" value="ECO:0007669"/>
    <property type="project" value="TreeGrafter"/>
</dbReference>
<dbReference type="InterPro" id="IPR023610">
    <property type="entry name" value="PInositol-4/5-P-5/4-kinase"/>
</dbReference>
<dbReference type="EMBL" id="AP011947">
    <property type="protein sequence ID" value="BAM39912.1"/>
    <property type="molecule type" value="Genomic_DNA"/>
</dbReference>
<dbReference type="STRING" id="869250.J4CCS7"/>
<keyword evidence="1 5" id="KW-0418">Kinase</keyword>
<keyword evidence="1" id="KW-0067">ATP-binding</keyword>
<evidence type="ECO:0000259" key="4">
    <source>
        <dbReference type="PROSITE" id="PS51455"/>
    </source>
</evidence>
<gene>
    <name evidence="5" type="ORF">TOT_020000183</name>
</gene>
<feature type="domain" description="PIPK" evidence="4">
    <location>
        <begin position="541"/>
        <end position="908"/>
    </location>
</feature>
<dbReference type="KEGG" id="tot:TOT_020000183"/>
<dbReference type="SMART" id="SM00330">
    <property type="entry name" value="PIPKc"/>
    <property type="match status" value="1"/>
</dbReference>
<dbReference type="InterPro" id="IPR027484">
    <property type="entry name" value="PInositol-4-P-5-kinase_N"/>
</dbReference>
<dbReference type="Gene3D" id="3.30.810.10">
    <property type="entry name" value="2-Layer Sandwich"/>
    <property type="match status" value="1"/>
</dbReference>
<dbReference type="SUPFAM" id="SSF47473">
    <property type="entry name" value="EF-hand"/>
    <property type="match status" value="1"/>
</dbReference>
<feature type="compositionally biased region" description="Basic and acidic residues" evidence="2">
    <location>
        <begin position="143"/>
        <end position="186"/>
    </location>
</feature>
<dbReference type="GO" id="GO:0016308">
    <property type="term" value="F:1-phosphatidylinositol-4-phosphate 5-kinase activity"/>
    <property type="evidence" value="ECO:0007669"/>
    <property type="project" value="TreeGrafter"/>
</dbReference>
<dbReference type="InterPro" id="IPR027483">
    <property type="entry name" value="PInositol-4-P-4/5-kinase_C_sf"/>
</dbReference>
<evidence type="ECO:0000313" key="5">
    <source>
        <dbReference type="EMBL" id="BAM39912.1"/>
    </source>
</evidence>
<feature type="region of interest" description="Disordered" evidence="2">
    <location>
        <begin position="443"/>
        <end position="525"/>
    </location>
</feature>
<dbReference type="GeneID" id="20714355"/>
<keyword evidence="1" id="KW-0547">Nucleotide-binding</keyword>
<protein>
    <submittedName>
        <fullName evidence="5">1-phosphatidylinositol-4-phosphate 5-kinase</fullName>
    </submittedName>
</protein>
<dbReference type="CDD" id="cd00139">
    <property type="entry name" value="PIPKc"/>
    <property type="match status" value="1"/>
</dbReference>
<dbReference type="InterPro" id="IPR011992">
    <property type="entry name" value="EF-hand-dom_pair"/>
</dbReference>
<dbReference type="eggNOG" id="KOG0044">
    <property type="taxonomic scope" value="Eukaryota"/>
</dbReference>
<dbReference type="OMA" id="MNNVFYS"/>
<evidence type="ECO:0000256" key="1">
    <source>
        <dbReference type="PROSITE-ProRule" id="PRU00781"/>
    </source>
</evidence>